<dbReference type="AlphaFoldDB" id="A0A1A8XTC4"/>
<evidence type="ECO:0000313" key="3">
    <source>
        <dbReference type="Proteomes" id="UP000199169"/>
    </source>
</evidence>
<name>A0A1A8XTC4_9PROT</name>
<accession>A0A1A8XTC4</accession>
<proteinExistence type="predicted"/>
<gene>
    <name evidence="2" type="ORF">ACCAA_560017</name>
</gene>
<evidence type="ECO:0000313" key="2">
    <source>
        <dbReference type="EMBL" id="SBT08315.1"/>
    </source>
</evidence>
<keyword evidence="3" id="KW-1185">Reference proteome</keyword>
<evidence type="ECO:0000256" key="1">
    <source>
        <dbReference type="SAM" id="MobiDB-lite"/>
    </source>
</evidence>
<sequence>MRPTFHPQLVNPPFGDPGLYVDLLFEKRALLFDLGDIRALPPGKLLRASHVFVSPTPMVHRSPFQTQSLPPRGRQTVGESPLGRSAGRDRSSPARCVELSDGQGGVCSG</sequence>
<feature type="region of interest" description="Disordered" evidence="1">
    <location>
        <begin position="59"/>
        <end position="109"/>
    </location>
</feature>
<dbReference type="EMBL" id="FLQX01000134">
    <property type="protein sequence ID" value="SBT08315.1"/>
    <property type="molecule type" value="Genomic_DNA"/>
</dbReference>
<dbReference type="RefSeq" id="WP_186408191.1">
    <property type="nucleotide sequence ID" value="NZ_FLQX01000134.1"/>
</dbReference>
<organism evidence="2 3">
    <name type="scientific">Candidatus Accumulibacter aalborgensis</name>
    <dbReference type="NCBI Taxonomy" id="1860102"/>
    <lineage>
        <taxon>Bacteria</taxon>
        <taxon>Pseudomonadati</taxon>
        <taxon>Pseudomonadota</taxon>
        <taxon>Betaproteobacteria</taxon>
        <taxon>Candidatus Accumulibacter</taxon>
    </lineage>
</organism>
<reference evidence="2 3" key="1">
    <citation type="submission" date="2016-06" db="EMBL/GenBank/DDBJ databases">
        <authorList>
            <person name="Kjaerup R.B."/>
            <person name="Dalgaard T.S."/>
            <person name="Juul-Madsen H.R."/>
        </authorList>
    </citation>
    <scope>NUCLEOTIDE SEQUENCE [LARGE SCALE GENOMIC DNA]</scope>
    <source>
        <strain evidence="2">3</strain>
    </source>
</reference>
<protein>
    <submittedName>
        <fullName evidence="2">Uncharacterized protein</fullName>
    </submittedName>
</protein>
<dbReference type="Proteomes" id="UP000199169">
    <property type="component" value="Unassembled WGS sequence"/>
</dbReference>
<dbReference type="STRING" id="1860102.ACCAA_560017"/>